<comment type="caution">
    <text evidence="8">The sequence shown here is derived from an EMBL/GenBank/DDBJ whole genome shotgun (WGS) entry which is preliminary data.</text>
</comment>
<evidence type="ECO:0000256" key="2">
    <source>
        <dbReference type="ARBA" id="ARBA00022490"/>
    </source>
</evidence>
<keyword evidence="10" id="KW-1185">Reference proteome</keyword>
<keyword evidence="3" id="KW-0479">Metal-binding</keyword>
<proteinExistence type="predicted"/>
<dbReference type="EMBL" id="CAJOBC010093858">
    <property type="protein sequence ID" value="CAF4420291.1"/>
    <property type="molecule type" value="Genomic_DNA"/>
</dbReference>
<gene>
    <name evidence="8" type="ORF">GPM918_LOCUS39640</name>
    <name evidence="9" type="ORF">SRO942_LOCUS40534</name>
</gene>
<dbReference type="InterPro" id="IPR046439">
    <property type="entry name" value="ZF_RZ_dom"/>
</dbReference>
<organism evidence="8 10">
    <name type="scientific">Didymodactylos carnosus</name>
    <dbReference type="NCBI Taxonomy" id="1234261"/>
    <lineage>
        <taxon>Eukaryota</taxon>
        <taxon>Metazoa</taxon>
        <taxon>Spiralia</taxon>
        <taxon>Gnathifera</taxon>
        <taxon>Rotifera</taxon>
        <taxon>Eurotatoria</taxon>
        <taxon>Bdelloidea</taxon>
        <taxon>Philodinida</taxon>
        <taxon>Philodinidae</taxon>
        <taxon>Didymodactylos</taxon>
    </lineage>
</organism>
<keyword evidence="2" id="KW-0963">Cytoplasm</keyword>
<keyword evidence="5" id="KW-0862">Zinc</keyword>
<evidence type="ECO:0000259" key="7">
    <source>
        <dbReference type="Pfam" id="PF20173"/>
    </source>
</evidence>
<name>A0A815XK52_9BILA</name>
<dbReference type="GO" id="GO:0008270">
    <property type="term" value="F:zinc ion binding"/>
    <property type="evidence" value="ECO:0007669"/>
    <property type="project" value="UniProtKB-KW"/>
</dbReference>
<evidence type="ECO:0000313" key="10">
    <source>
        <dbReference type="Proteomes" id="UP000663829"/>
    </source>
</evidence>
<dbReference type="GO" id="GO:0005737">
    <property type="term" value="C:cytoplasm"/>
    <property type="evidence" value="ECO:0007669"/>
    <property type="project" value="UniProtKB-SubCell"/>
</dbReference>
<dbReference type="EMBL" id="CAJNOQ010028116">
    <property type="protein sequence ID" value="CAF1558910.1"/>
    <property type="molecule type" value="Genomic_DNA"/>
</dbReference>
<dbReference type="Pfam" id="PF20173">
    <property type="entry name" value="ZnF_RZ-type"/>
    <property type="match status" value="1"/>
</dbReference>
<dbReference type="Proteomes" id="UP000681722">
    <property type="component" value="Unassembled WGS sequence"/>
</dbReference>
<sequence>MDPIVKQMEHVKKSVQERLDGKKISEQGKFIYQCSKNCSYMYYFENCGMANDRSKCQLCGLDIGVTALNQLIKRDSPQIQLSINNAFEQIDQYFLEYEKKLNSDTIIKLNELITSNDSGNFIKAHFENDYKLLGIILSNHDDFHIRIAKILEHLIEIQDENKINGMLTTNENVRHFETYFERNITAKKHCHDLQISEPKTAKILFGSHAMLEPLVPETA</sequence>
<dbReference type="OrthoDB" id="10219805at2759"/>
<evidence type="ECO:0000313" key="9">
    <source>
        <dbReference type="EMBL" id="CAF4420291.1"/>
    </source>
</evidence>
<evidence type="ECO:0000256" key="1">
    <source>
        <dbReference type="ARBA" id="ARBA00004496"/>
    </source>
</evidence>
<dbReference type="GO" id="GO:0002376">
    <property type="term" value="P:immune system process"/>
    <property type="evidence" value="ECO:0007669"/>
    <property type="project" value="UniProtKB-KW"/>
</dbReference>
<dbReference type="Proteomes" id="UP000663829">
    <property type="component" value="Unassembled WGS sequence"/>
</dbReference>
<evidence type="ECO:0000313" key="8">
    <source>
        <dbReference type="EMBL" id="CAF1558910.1"/>
    </source>
</evidence>
<evidence type="ECO:0000256" key="3">
    <source>
        <dbReference type="ARBA" id="ARBA00022723"/>
    </source>
</evidence>
<keyword evidence="6" id="KW-0391">Immunity</keyword>
<feature type="domain" description="RZ-type" evidence="7">
    <location>
        <begin position="23"/>
        <end position="64"/>
    </location>
</feature>
<reference evidence="8" key="1">
    <citation type="submission" date="2021-02" db="EMBL/GenBank/DDBJ databases">
        <authorList>
            <person name="Nowell W R."/>
        </authorList>
    </citation>
    <scope>NUCLEOTIDE SEQUENCE</scope>
</reference>
<evidence type="ECO:0000256" key="4">
    <source>
        <dbReference type="ARBA" id="ARBA00022771"/>
    </source>
</evidence>
<protein>
    <recommendedName>
        <fullName evidence="7">RZ-type domain-containing protein</fullName>
    </recommendedName>
</protein>
<feature type="non-terminal residue" evidence="8">
    <location>
        <position position="1"/>
    </location>
</feature>
<evidence type="ECO:0000256" key="6">
    <source>
        <dbReference type="ARBA" id="ARBA00022859"/>
    </source>
</evidence>
<comment type="subcellular location">
    <subcellularLocation>
        <location evidence="1">Cytoplasm</location>
    </subcellularLocation>
</comment>
<keyword evidence="4" id="KW-0863">Zinc-finger</keyword>
<evidence type="ECO:0000256" key="5">
    <source>
        <dbReference type="ARBA" id="ARBA00022833"/>
    </source>
</evidence>
<accession>A0A815XK52</accession>
<dbReference type="AlphaFoldDB" id="A0A815XK52"/>